<proteinExistence type="predicted"/>
<dbReference type="OrthoDB" id="10549302at2759"/>
<sequence length="101" mass="11703">MALGSPRNSCVPSIYLNRVIHKRRRYRLINRRHRDAFNVNTLSQLPLQITNDPFAGQLPSSATNNWLIDQFLNIIRTSISLKPSLSSFILRKYVVMSYVID</sequence>
<dbReference type="EMBL" id="BLAL01000357">
    <property type="protein sequence ID" value="GET04818.1"/>
    <property type="molecule type" value="Genomic_DNA"/>
</dbReference>
<evidence type="ECO:0000313" key="2">
    <source>
        <dbReference type="Proteomes" id="UP000615446"/>
    </source>
</evidence>
<dbReference type="AlphaFoldDB" id="A0A8H3MCE5"/>
<evidence type="ECO:0000313" key="1">
    <source>
        <dbReference type="EMBL" id="GET04818.1"/>
    </source>
</evidence>
<comment type="caution">
    <text evidence="1">The sequence shown here is derived from an EMBL/GenBank/DDBJ whole genome shotgun (WGS) entry which is preliminary data.</text>
</comment>
<reference evidence="1" key="1">
    <citation type="submission" date="2019-10" db="EMBL/GenBank/DDBJ databases">
        <title>Conservation and host-specific expression of non-tandemly repeated heterogenous ribosome RNA gene in arbuscular mycorrhizal fungi.</title>
        <authorList>
            <person name="Maeda T."/>
            <person name="Kobayashi Y."/>
            <person name="Nakagawa T."/>
            <person name="Ezawa T."/>
            <person name="Yamaguchi K."/>
            <person name="Bino T."/>
            <person name="Nishimoto Y."/>
            <person name="Shigenobu S."/>
            <person name="Kawaguchi M."/>
        </authorList>
    </citation>
    <scope>NUCLEOTIDE SEQUENCE</scope>
    <source>
        <strain evidence="1">HR1</strain>
    </source>
</reference>
<name>A0A8H3MCE5_9GLOM</name>
<accession>A0A8H3MCE5</accession>
<protein>
    <submittedName>
        <fullName evidence="1">Uncharacterized protein</fullName>
    </submittedName>
</protein>
<organism evidence="1 2">
    <name type="scientific">Rhizophagus clarus</name>
    <dbReference type="NCBI Taxonomy" id="94130"/>
    <lineage>
        <taxon>Eukaryota</taxon>
        <taxon>Fungi</taxon>
        <taxon>Fungi incertae sedis</taxon>
        <taxon>Mucoromycota</taxon>
        <taxon>Glomeromycotina</taxon>
        <taxon>Glomeromycetes</taxon>
        <taxon>Glomerales</taxon>
        <taxon>Glomeraceae</taxon>
        <taxon>Rhizophagus</taxon>
    </lineage>
</organism>
<gene>
    <name evidence="1" type="ORF">RCL2_003111100</name>
</gene>
<dbReference type="Proteomes" id="UP000615446">
    <property type="component" value="Unassembled WGS sequence"/>
</dbReference>